<protein>
    <recommendedName>
        <fullName evidence="7">Phosphatidate cytidylyltransferase</fullName>
        <ecNumber evidence="6">2.7.7.41</ecNumber>
    </recommendedName>
    <alternativeName>
        <fullName evidence="20">CDP-DAG synthase</fullName>
    </alternativeName>
    <alternativeName>
        <fullName evidence="22">CDP-DG synthase</fullName>
    </alternativeName>
    <alternativeName>
        <fullName evidence="18">CDP-diacylglycerol synthase</fullName>
    </alternativeName>
    <alternativeName>
        <fullName evidence="21">CDP-diglyceride pyrophosphorylase</fullName>
    </alternativeName>
    <alternativeName>
        <fullName evidence="23">CDP-diglyceride synthase</fullName>
    </alternativeName>
    <alternativeName>
        <fullName evidence="19">CTP:phosphatidate cytidylyltransferase</fullName>
    </alternativeName>
</protein>
<keyword evidence="10 25" id="KW-0808">Transferase</keyword>
<feature type="transmembrane region" description="Helical" evidence="24">
    <location>
        <begin position="50"/>
        <end position="70"/>
    </location>
</feature>
<evidence type="ECO:0000256" key="17">
    <source>
        <dbReference type="ARBA" id="ARBA00023264"/>
    </source>
</evidence>
<reference evidence="25 26" key="1">
    <citation type="submission" date="2021-01" db="EMBL/GenBank/DDBJ databases">
        <title>Genomic Encyclopedia of Type Strains, Phase IV (KMG-IV): sequencing the most valuable type-strain genomes for metagenomic binning, comparative biology and taxonomic classification.</title>
        <authorList>
            <person name="Goeker M."/>
        </authorList>
    </citation>
    <scope>NUCLEOTIDE SEQUENCE [LARGE SCALE GENOMIC DNA]</scope>
    <source>
        <strain evidence="25 26">DSM 25890</strain>
    </source>
</reference>
<keyword evidence="8" id="KW-1003">Cell membrane</keyword>
<evidence type="ECO:0000256" key="22">
    <source>
        <dbReference type="ARBA" id="ARBA00032743"/>
    </source>
</evidence>
<keyword evidence="12 25" id="KW-0548">Nucleotidyltransferase</keyword>
<feature type="transmembrane region" description="Helical" evidence="24">
    <location>
        <begin position="12"/>
        <end position="38"/>
    </location>
</feature>
<keyword evidence="14" id="KW-0443">Lipid metabolism</keyword>
<feature type="transmembrane region" description="Helical" evidence="24">
    <location>
        <begin position="239"/>
        <end position="259"/>
    </location>
</feature>
<evidence type="ECO:0000313" key="25">
    <source>
        <dbReference type="EMBL" id="MBM7613696.1"/>
    </source>
</evidence>
<keyword evidence="11 24" id="KW-0812">Transmembrane</keyword>
<evidence type="ECO:0000256" key="20">
    <source>
        <dbReference type="ARBA" id="ARBA00032253"/>
    </source>
</evidence>
<evidence type="ECO:0000256" key="10">
    <source>
        <dbReference type="ARBA" id="ARBA00022679"/>
    </source>
</evidence>
<keyword evidence="17" id="KW-1208">Phospholipid metabolism</keyword>
<evidence type="ECO:0000256" key="2">
    <source>
        <dbReference type="ARBA" id="ARBA00004651"/>
    </source>
</evidence>
<evidence type="ECO:0000256" key="3">
    <source>
        <dbReference type="ARBA" id="ARBA00005119"/>
    </source>
</evidence>
<evidence type="ECO:0000256" key="6">
    <source>
        <dbReference type="ARBA" id="ARBA00012487"/>
    </source>
</evidence>
<evidence type="ECO:0000256" key="1">
    <source>
        <dbReference type="ARBA" id="ARBA00001698"/>
    </source>
</evidence>
<evidence type="ECO:0000256" key="23">
    <source>
        <dbReference type="ARBA" id="ARBA00033406"/>
    </source>
</evidence>
<comment type="caution">
    <text evidence="25">The sequence shown here is derived from an EMBL/GenBank/DDBJ whole genome shotgun (WGS) entry which is preliminary data.</text>
</comment>
<name>A0ABS2NL87_9FIRM</name>
<feature type="transmembrane region" description="Helical" evidence="24">
    <location>
        <begin position="106"/>
        <end position="124"/>
    </location>
</feature>
<feature type="transmembrane region" description="Helical" evidence="24">
    <location>
        <begin position="130"/>
        <end position="149"/>
    </location>
</feature>
<evidence type="ECO:0000256" key="5">
    <source>
        <dbReference type="ARBA" id="ARBA00010185"/>
    </source>
</evidence>
<keyword evidence="16" id="KW-0594">Phospholipid biosynthesis</keyword>
<keyword evidence="9" id="KW-0444">Lipid biosynthesis</keyword>
<sequence length="262" mass="28641">MLKRVISGVLGVPILLAIIHYGGMALFLSVLVISVIGLSEFYRAVRNKGINPISWVGYLASIGIISLFNFNFEANYILFLIVVTTFILSIILLLKPKYNITDASITAFGIIYVTILLGHVLLTSKQDNSIAIWLIFITAWATDTCAYFTGVFFGKRKLCPVISPKKTIEGAIGGLVGSIVISGIFGYLFLADHLLVVLLIGLIGSILSVFGDLTASIIKRYVEVKDYGNLMPGHGGVLDRFDSILFTAPVVYYFLIFMINNG</sequence>
<comment type="pathway">
    <text evidence="3">Phospholipid metabolism; CDP-diacylglycerol biosynthesis; CDP-diacylglycerol from sn-glycerol 3-phosphate: step 3/3.</text>
</comment>
<organism evidence="25 26">
    <name type="scientific">Alkaliphilus hydrothermalis</name>
    <dbReference type="NCBI Taxonomy" id="1482730"/>
    <lineage>
        <taxon>Bacteria</taxon>
        <taxon>Bacillati</taxon>
        <taxon>Bacillota</taxon>
        <taxon>Clostridia</taxon>
        <taxon>Peptostreptococcales</taxon>
        <taxon>Natronincolaceae</taxon>
        <taxon>Alkaliphilus</taxon>
    </lineage>
</organism>
<dbReference type="EC" id="2.7.7.41" evidence="6"/>
<evidence type="ECO:0000256" key="19">
    <source>
        <dbReference type="ARBA" id="ARBA00031825"/>
    </source>
</evidence>
<keyword evidence="26" id="KW-1185">Reference proteome</keyword>
<feature type="transmembrane region" description="Helical" evidence="24">
    <location>
        <begin position="76"/>
        <end position="94"/>
    </location>
</feature>
<dbReference type="PANTHER" id="PTHR46382">
    <property type="entry name" value="PHOSPHATIDATE CYTIDYLYLTRANSFERASE"/>
    <property type="match status" value="1"/>
</dbReference>
<evidence type="ECO:0000256" key="4">
    <source>
        <dbReference type="ARBA" id="ARBA00005189"/>
    </source>
</evidence>
<evidence type="ECO:0000256" key="13">
    <source>
        <dbReference type="ARBA" id="ARBA00022989"/>
    </source>
</evidence>
<gene>
    <name evidence="25" type="ORF">JOC73_000204</name>
</gene>
<comment type="subcellular location">
    <subcellularLocation>
        <location evidence="2">Cell membrane</location>
        <topology evidence="2">Multi-pass membrane protein</topology>
    </subcellularLocation>
</comment>
<dbReference type="Pfam" id="PF01148">
    <property type="entry name" value="CTP_transf_1"/>
    <property type="match status" value="1"/>
</dbReference>
<evidence type="ECO:0000256" key="7">
    <source>
        <dbReference type="ARBA" id="ARBA00019373"/>
    </source>
</evidence>
<evidence type="ECO:0000256" key="21">
    <source>
        <dbReference type="ARBA" id="ARBA00032396"/>
    </source>
</evidence>
<feature type="transmembrane region" description="Helical" evidence="24">
    <location>
        <begin position="170"/>
        <end position="190"/>
    </location>
</feature>
<feature type="transmembrane region" description="Helical" evidence="24">
    <location>
        <begin position="196"/>
        <end position="218"/>
    </location>
</feature>
<comment type="catalytic activity">
    <reaction evidence="1">
        <text>a 1,2-diacyl-sn-glycero-3-phosphate + CTP + H(+) = a CDP-1,2-diacyl-sn-glycerol + diphosphate</text>
        <dbReference type="Rhea" id="RHEA:16229"/>
        <dbReference type="ChEBI" id="CHEBI:15378"/>
        <dbReference type="ChEBI" id="CHEBI:33019"/>
        <dbReference type="ChEBI" id="CHEBI:37563"/>
        <dbReference type="ChEBI" id="CHEBI:58332"/>
        <dbReference type="ChEBI" id="CHEBI:58608"/>
        <dbReference type="EC" id="2.7.7.41"/>
    </reaction>
</comment>
<dbReference type="GO" id="GO:0004605">
    <property type="term" value="F:phosphatidate cytidylyltransferase activity"/>
    <property type="evidence" value="ECO:0007669"/>
    <property type="project" value="UniProtKB-EC"/>
</dbReference>
<evidence type="ECO:0000256" key="16">
    <source>
        <dbReference type="ARBA" id="ARBA00023209"/>
    </source>
</evidence>
<evidence type="ECO:0000256" key="18">
    <source>
        <dbReference type="ARBA" id="ARBA00029893"/>
    </source>
</evidence>
<evidence type="ECO:0000256" key="12">
    <source>
        <dbReference type="ARBA" id="ARBA00022695"/>
    </source>
</evidence>
<evidence type="ECO:0000256" key="9">
    <source>
        <dbReference type="ARBA" id="ARBA00022516"/>
    </source>
</evidence>
<accession>A0ABS2NL87</accession>
<keyword evidence="13 24" id="KW-1133">Transmembrane helix</keyword>
<evidence type="ECO:0000256" key="24">
    <source>
        <dbReference type="SAM" id="Phobius"/>
    </source>
</evidence>
<evidence type="ECO:0000256" key="8">
    <source>
        <dbReference type="ARBA" id="ARBA00022475"/>
    </source>
</evidence>
<keyword evidence="15 24" id="KW-0472">Membrane</keyword>
<proteinExistence type="inferred from homology"/>
<comment type="pathway">
    <text evidence="4">Lipid metabolism.</text>
</comment>
<evidence type="ECO:0000313" key="26">
    <source>
        <dbReference type="Proteomes" id="UP001314796"/>
    </source>
</evidence>
<dbReference type="RefSeq" id="WP_204399977.1">
    <property type="nucleotide sequence ID" value="NZ_JAFBEE010000001.1"/>
</dbReference>
<dbReference type="PANTHER" id="PTHR46382:SF1">
    <property type="entry name" value="PHOSPHATIDATE CYTIDYLYLTRANSFERASE"/>
    <property type="match status" value="1"/>
</dbReference>
<evidence type="ECO:0000256" key="15">
    <source>
        <dbReference type="ARBA" id="ARBA00023136"/>
    </source>
</evidence>
<evidence type="ECO:0000256" key="14">
    <source>
        <dbReference type="ARBA" id="ARBA00023098"/>
    </source>
</evidence>
<evidence type="ECO:0000256" key="11">
    <source>
        <dbReference type="ARBA" id="ARBA00022692"/>
    </source>
</evidence>
<dbReference type="EMBL" id="JAFBEE010000001">
    <property type="protein sequence ID" value="MBM7613696.1"/>
    <property type="molecule type" value="Genomic_DNA"/>
</dbReference>
<comment type="similarity">
    <text evidence="5">Belongs to the CDS family.</text>
</comment>
<dbReference type="Proteomes" id="UP001314796">
    <property type="component" value="Unassembled WGS sequence"/>
</dbReference>